<dbReference type="SUPFAM" id="SSF55681">
    <property type="entry name" value="Class II aaRS and biotin synthetases"/>
    <property type="match status" value="1"/>
</dbReference>
<dbReference type="Gene3D" id="3.30.930.10">
    <property type="entry name" value="Bira Bifunctional Protein, Domain 2"/>
    <property type="match status" value="1"/>
</dbReference>
<evidence type="ECO:0000256" key="3">
    <source>
        <dbReference type="ARBA" id="ARBA00022840"/>
    </source>
</evidence>
<keyword evidence="3" id="KW-0067">ATP-binding</keyword>
<gene>
    <name evidence="7" type="ORF">ENN51_01040</name>
</gene>
<comment type="caution">
    <text evidence="7">The sequence shown here is derived from an EMBL/GenBank/DDBJ whole genome shotgun (WGS) entry which is preliminary data.</text>
</comment>
<evidence type="ECO:0000259" key="6">
    <source>
        <dbReference type="Pfam" id="PF01409"/>
    </source>
</evidence>
<dbReference type="GO" id="GO:0000049">
    <property type="term" value="F:tRNA binding"/>
    <property type="evidence" value="ECO:0007669"/>
    <property type="project" value="InterPro"/>
</dbReference>
<feature type="domain" description="Phenylalanyl-tRNA synthetase" evidence="6">
    <location>
        <begin position="6"/>
        <end position="64"/>
    </location>
</feature>
<evidence type="ECO:0000256" key="5">
    <source>
        <dbReference type="ARBA" id="ARBA00023146"/>
    </source>
</evidence>
<keyword evidence="2" id="KW-0547">Nucleotide-binding</keyword>
<dbReference type="GO" id="GO:0005524">
    <property type="term" value="F:ATP binding"/>
    <property type="evidence" value="ECO:0007669"/>
    <property type="project" value="UniProtKB-KW"/>
</dbReference>
<dbReference type="Pfam" id="PF01409">
    <property type="entry name" value="tRNA-synt_2d"/>
    <property type="match status" value="1"/>
</dbReference>
<reference evidence="7" key="1">
    <citation type="journal article" date="2020" name="mSystems">
        <title>Genome- and Community-Level Interaction Insights into Carbon Utilization and Element Cycling Functions of Hydrothermarchaeota in Hydrothermal Sediment.</title>
        <authorList>
            <person name="Zhou Z."/>
            <person name="Liu Y."/>
            <person name="Xu W."/>
            <person name="Pan J."/>
            <person name="Luo Z.H."/>
            <person name="Li M."/>
        </authorList>
    </citation>
    <scope>NUCLEOTIDE SEQUENCE [LARGE SCALE GENOMIC DNA]</scope>
    <source>
        <strain evidence="7">SpSt-1182</strain>
    </source>
</reference>
<dbReference type="AlphaFoldDB" id="A0A7V0T4N2"/>
<organism evidence="7">
    <name type="scientific">candidate division WOR-3 bacterium</name>
    <dbReference type="NCBI Taxonomy" id="2052148"/>
    <lineage>
        <taxon>Bacteria</taxon>
        <taxon>Bacteria division WOR-3</taxon>
    </lineage>
</organism>
<dbReference type="GO" id="GO:0006412">
    <property type="term" value="P:translation"/>
    <property type="evidence" value="ECO:0007669"/>
    <property type="project" value="UniProtKB-KW"/>
</dbReference>
<dbReference type="GO" id="GO:0004812">
    <property type="term" value="F:aminoacyl-tRNA ligase activity"/>
    <property type="evidence" value="ECO:0007669"/>
    <property type="project" value="UniProtKB-KW"/>
</dbReference>
<evidence type="ECO:0000313" key="7">
    <source>
        <dbReference type="EMBL" id="HDQ98861.1"/>
    </source>
</evidence>
<dbReference type="EMBL" id="DSBX01000032">
    <property type="protein sequence ID" value="HDQ98861.1"/>
    <property type="molecule type" value="Genomic_DNA"/>
</dbReference>
<sequence length="69" mass="7727">AKMGDLGWVEMCGAGIFRPEVTEPLGCRTPVLAWGGGVERIAMLRFGLDDIRKLYLADIDWLRHARLGR</sequence>
<evidence type="ECO:0000256" key="1">
    <source>
        <dbReference type="ARBA" id="ARBA00022598"/>
    </source>
</evidence>
<protein>
    <submittedName>
        <fullName evidence="7">Phenylalanine--tRNA ligase subunit alpha</fullName>
    </submittedName>
</protein>
<keyword evidence="5" id="KW-0030">Aminoacyl-tRNA synthetase</keyword>
<evidence type="ECO:0000256" key="4">
    <source>
        <dbReference type="ARBA" id="ARBA00022917"/>
    </source>
</evidence>
<dbReference type="InterPro" id="IPR002319">
    <property type="entry name" value="Phenylalanyl-tRNA_Synthase"/>
</dbReference>
<keyword evidence="1 7" id="KW-0436">Ligase</keyword>
<evidence type="ECO:0000256" key="2">
    <source>
        <dbReference type="ARBA" id="ARBA00022741"/>
    </source>
</evidence>
<keyword evidence="4" id="KW-0648">Protein biosynthesis</keyword>
<dbReference type="InterPro" id="IPR045864">
    <property type="entry name" value="aa-tRNA-synth_II/BPL/LPL"/>
</dbReference>
<name>A0A7V0T4N2_UNCW3</name>
<accession>A0A7V0T4N2</accession>
<feature type="non-terminal residue" evidence="7">
    <location>
        <position position="1"/>
    </location>
</feature>
<dbReference type="GO" id="GO:0043039">
    <property type="term" value="P:tRNA aminoacylation"/>
    <property type="evidence" value="ECO:0007669"/>
    <property type="project" value="InterPro"/>
</dbReference>
<dbReference type="Proteomes" id="UP000885672">
    <property type="component" value="Unassembled WGS sequence"/>
</dbReference>
<proteinExistence type="predicted"/>